<organism evidence="1 2">
    <name type="scientific">Porites lobata</name>
    <dbReference type="NCBI Taxonomy" id="104759"/>
    <lineage>
        <taxon>Eukaryota</taxon>
        <taxon>Metazoa</taxon>
        <taxon>Cnidaria</taxon>
        <taxon>Anthozoa</taxon>
        <taxon>Hexacorallia</taxon>
        <taxon>Scleractinia</taxon>
        <taxon>Fungiina</taxon>
        <taxon>Poritidae</taxon>
        <taxon>Porites</taxon>
    </lineage>
</organism>
<gene>
    <name evidence="1" type="ORF">PLOB_00030105</name>
</gene>
<comment type="caution">
    <text evidence="1">The sequence shown here is derived from an EMBL/GenBank/DDBJ whole genome shotgun (WGS) entry which is preliminary data.</text>
</comment>
<evidence type="ECO:0000313" key="2">
    <source>
        <dbReference type="Proteomes" id="UP001159405"/>
    </source>
</evidence>
<protein>
    <submittedName>
        <fullName evidence="1">Uncharacterized protein</fullName>
    </submittedName>
</protein>
<evidence type="ECO:0000313" key="1">
    <source>
        <dbReference type="EMBL" id="CAH3184261.1"/>
    </source>
</evidence>
<name>A0ABN8RXR3_9CNID</name>
<accession>A0ABN8RXR3</accession>
<dbReference type="EMBL" id="CALNXK010000381">
    <property type="protein sequence ID" value="CAH3184261.1"/>
    <property type="molecule type" value="Genomic_DNA"/>
</dbReference>
<proteinExistence type="predicted"/>
<reference evidence="1 2" key="1">
    <citation type="submission" date="2022-05" db="EMBL/GenBank/DDBJ databases">
        <authorList>
            <consortium name="Genoscope - CEA"/>
            <person name="William W."/>
        </authorList>
    </citation>
    <scope>NUCLEOTIDE SEQUENCE [LARGE SCALE GENOMIC DNA]</scope>
</reference>
<keyword evidence="2" id="KW-1185">Reference proteome</keyword>
<dbReference type="Proteomes" id="UP001159405">
    <property type="component" value="Unassembled WGS sequence"/>
</dbReference>
<sequence>MTRYLHLIVNSRDSGGGKSGIHLAAVSVFVGMTGKNRHFRHLSQQVLSGVVATVKYSLEAFDSNLVGHRVRWDTDNQNVVRIVQVGTVYAFSQDWSCDNNWIVPPATVVGKVLNHMRESKAVGTLIVPMWKSSYFWPLLCNDAMHLNSFV</sequence>